<feature type="domain" description="DUF11" evidence="1">
    <location>
        <begin position="2603"/>
        <end position="2713"/>
    </location>
</feature>
<feature type="domain" description="DUF11" evidence="1">
    <location>
        <begin position="2345"/>
        <end position="2454"/>
    </location>
</feature>
<feature type="domain" description="DUF11" evidence="1">
    <location>
        <begin position="4449"/>
        <end position="4549"/>
    </location>
</feature>
<feature type="domain" description="DUF11" evidence="1">
    <location>
        <begin position="2870"/>
        <end position="2970"/>
    </location>
</feature>
<reference evidence="3" key="1">
    <citation type="submission" date="2016-10" db="EMBL/GenBank/DDBJ databases">
        <authorList>
            <person name="Varghese N."/>
        </authorList>
    </citation>
    <scope>NUCLEOTIDE SEQUENCE [LARGE SCALE GENOMIC DNA]</scope>
    <source>
        <strain evidence="3">KPR-7A</strain>
    </source>
</reference>
<name>A0A1G6RJU4_9BACI</name>
<feature type="domain" description="DUF11" evidence="1">
    <location>
        <begin position="483"/>
        <end position="585"/>
    </location>
</feature>
<dbReference type="EMBL" id="FMZR01000004">
    <property type="protein sequence ID" value="SDD04701.1"/>
    <property type="molecule type" value="Genomic_DNA"/>
</dbReference>
<feature type="domain" description="DUF11" evidence="1">
    <location>
        <begin position="1275"/>
        <end position="1376"/>
    </location>
</feature>
<dbReference type="Pfam" id="PF01345">
    <property type="entry name" value="DUF11"/>
    <property type="match status" value="32"/>
</dbReference>
<feature type="domain" description="DUF11" evidence="1">
    <location>
        <begin position="2479"/>
        <end position="2577"/>
    </location>
</feature>
<feature type="domain" description="DUF11" evidence="1">
    <location>
        <begin position="879"/>
        <end position="990"/>
    </location>
</feature>
<feature type="domain" description="DUF11" evidence="1">
    <location>
        <begin position="4711"/>
        <end position="4814"/>
    </location>
</feature>
<dbReference type="InterPro" id="IPR001434">
    <property type="entry name" value="OmcB-like_DUF11"/>
</dbReference>
<evidence type="ECO:0000313" key="3">
    <source>
        <dbReference type="Proteomes" id="UP000183507"/>
    </source>
</evidence>
<sequence length="5010" mass="522547">MPITNRFSTTTNGALAITGNTLGLSKISNQNRAGTIGAIGAFVTTNTALQVTTFPAGTTLNYTQNSSTAILNIPAGSTILYAELVWGGNYLSRDQNITSVLGNPVSFTTPVSTYSITPSTVTASNQTFVSGSVTFGFYTRSADVTSLVQAGGSGSYTTGSVPGLVDPLDASNGAINSSGWTLIVAYQNGSLPARNLTIYVAGNRVSVETGSADVSVSGFLTPAGGPVSGRLFISSTEGDADLTGDQALFGPNFSSLNALSGPNNAVNNFFGSQVNNAAGNLDTTGTFGTRNQSASTSTNISAGRQGWDITSIDISPYLTNSQVSAAIRLTTNGDAYMLNTVGLQININSPNIQATKSVNRSVAAIGDVLTYTVTIPNTGLLPANNVTFTDILPNGTSFIPGSVTIDNVPQTNANPAAGISLGTINNNSSRTVTFQATVVSLPNQNPISNTANITFQYTPIAGGTTFNGLATSNSAGTQINLADINGTKSVNKLFTDIGETLTYSIALANIGNIAATNVIYTDPIPSGTNFIAGSVTVNGVTQAGANPANGISIGSIAANSTTTVSFQVLVPSIPQTNPILNSGTTTYQYIPVPNQPAVSGTDTTNIVSTQVNNATVTMVKAVDKNYADIGDTLTYTVAFTATGNTNANNVIFTDVIPNGTTFVLNSLTIDGTTQVGANPANGVNIGSIPAGTTKNVSFQVVVNTIPASNVVSNGSSASYQYTVNPSQSPVMKNISSNLVSTQINNANVTLTKSTNKQFATIGETISYTILITNSGNTAANNVQLTDPLPNGTILTLGSVTLNGVLQNVDSLVALPIGTIPGGATFTLSFQVTVINITAQNPIINNAFASYLYTVNPSLPPTSKTANSNSVTSTIRLANLQATKSVDKTFAEVGDVLTYTFALTNDGNVAANNVVLSDSIANGTAFVPNSVTINNVAQPGVTPASINIGSINANTTITASFQVLITSIPNPNPISNSASISYNFIVDPNASPVSKNTTSTTTFTQVNDANVISAKTVDRAFATVGDVLTYTILLTNAGSVTADSPTFVDTNPDGTTFIPNTFLINGVLQNNADPNVGVPLPSIPANGEITVSYQVTVTALPTQNPTTNSSSTQYSFILNPGDPPTIETSLSNTVSTQINLANVVIVKQVDLTIADVGQPITYTIALANPGNTPANNVVVTDILPPGTTLVPNSIFIGGALQLGADPSAGLQVGTIPAGGITTIVFQISANSLPSPNPVQNSAALQYSFIADPNLPAVVRNATSNIVTTQINTANLVATKLTSTNFADVGDVIIYATILTNNGNIPATNVTFTDIIPDGTIFLPNTVTINGVPIANANPANGILIGTIGANSSRTVSFQVFVPTIPAVNPITNQSGTTFQYTYDPSKPAIMQMVASNTVQTTINNATITSAKSADKQFANVNDTITYTTTLTNTGNTLASNVIFTDVIPNGTSFIPNSVTVNGNTLPNTNPASGIAIDPISPNTNTTISFQIKVNSIPSPNPIPNQSNTTYQYVVNPSLPPVSANALSNVITTQINNATIIATKSVNTPTAAIGDIVTYTIAVTNTGNIPASATVLTDGLGAGASFIQNSVTINNVPQPGLDPSLGIHLADIPPGDTIFITFQAQILAIPPSGTLTNNALVNYEYNVNPNQSPAVGSTITNTTITPIIDATLSINKTVNSTFATIGDTLTFTSTIINSGNTTANNVIFTDLLPDGTTFIPNSFTVNGTTIPNANPQNGTNIGNINSNASVILSFQVNITTIPNPNPIPNRSSLQYSFIVDINEPPVSRTVQSNKTFTQVNTASVIATKTASSAFAAVGDTITYTTTLTNSGNTTANTPVFIDILPPELSFVPDSLQINTIPQLGFRPDSGVSLDPIPVGGTSTISFQATIGSIPATNPTLNQSSTTYSIIVDPTQPPVTETATSNPTLVQINEAIIQATKSVDRLFSDIAPGNSFLTYTVLLENIGNTTATNITFTDPIPNNTVFIEDSVRVGGGLLPGVNPANGIPIGDIIAGDFINVTFRVQVVSIPNPIFTIGPGGPNSPVVNGASINYQFMTGPNLPLVSRSTTSNPVSTQINSGEILAIKSVDKTFAKIGDTLSYTISLSNPGNVTSQNILFTDILPDGTTFISSTLVNDSGAQQIGNPANGIQVGNINPGSTIAITINVLVTNIPSINPISNFSSVQYSHVVDPSQPAVSQTNISNTVSTTINSAILTTTKSADKSILSVGDTITYTTTITNTGNAAATNITFTSAIPANTTFIPNSVTINGMQQLGARPALGVNIPNIAPSETVTVTFQVNVISIPPSSSIMDNDTILYSYTVDPSAAPVTTSTSTNSVTNPVLDAMITMIKSVDQTLVTLGDTITYTTLLTNSGNTNATNITFTDLIPDGTTFVSDSVTINGITQIGLNPNTGITIGSIAPNSSIAIAFQVTATSTPVQNPIANSASASYTFITDPNAPIVSRNVTSNTVFTTINTAIILSLKQVDKSFSRIGDTLTYTVTLTNNGNSSAQNVIFSDTMPSGTTFIANTFSINGIPQSGANPTNGVNIGPITAGATVNVSFQVNVTSLPAENPIVNFSSTSYQLVSPPDAETSISNPVSTQIKEAILSMTKNESASFADIGQTAFYTTSISNIGNTDAANIVFTDVLPSGLTFVPNTLTVDGVLQPNANPNTGVLLATLPPNEIYSIVFQVTVNSIPPINPAPNTASTTYEFIVDPVNPPVSSSATSNTTLLQINNANIISTKTADLTFADVGNTITFTLNLPNTGNVTATDVTVIDILDSNLTFVPNSFTVNGQTIPNADLSTGVNIGSINGGTTAIVTFQATVTTLPTLNPISNSTSTTYHYVVDPSQPPITTSNQSNTTTTQINSAILTAQKNSNVSTVDIGQDIIYTVTITNSGNVSATNVIFTDLIPDGTSFEPNSFTLNGISIPNANIITGVPIGDIAPNQSVIVAFHINANEIPPINPISNQASVSFQHIVNPANPPVSKNITSNNVTTKIESAILNTIKIGDKAFATIGDTITYTTTITNTGNIPANNVVFSDPLPTWTQFVAGSVVVDGTSLSSASIIDGVGINTINPNQTVTIIFQVQIVSNPTTFTPELQNLGFVNFQYNVGNALQAQPGNVETNVFVTSINSAILSAVKTANTAFANIGDTITYTVLIQNSGNTNATNLNFSDLIPAGTTFVENSFAVNGSTIPGANPNNGVNIGTVSAGSSLTVTFQVVVTSTPPSNPITNVASIQYAFIVDPTAPPVTGTINSNSASTQINNATVTTVLEANRTIVSTLDIITYTATLTNTGNFPANSVLLINGVPEGALFVPNSVTLNGVSLPDASPTLGIPVGIIAPGDSATITFQFLANSIPPQGAIINQALTSYTYIVDPSQPPVTATSSSNTVTTAVVDASLSVIKNTDSLVQSTDDTITYTVVVQNNGNTTANTVTLTDLVPEGTAFIPNSVTINTISVPGADPNVGIPLNSIAPLEIVTVTFQVIVQSIPSVNPISNIARIDYTFIADPTAPIISRTITSNPAFTQISDANVLSLKAVNAQQATTGDILTYTITLENIGNIPATNLIFSDTLPEGTTFVENSFTLNGTAILGANPNAGVTLPNLVANATHLISFQILINDSFPQQSITNQSNTTYTIQPDPGQPPITETSTSNIVITNFVQAQLTVTKTSNPITVDIGGTILYISEVKNTGNVDAINITFTDSIPAGTTFVPDSVTINGVLQPDANPENGIPIGTIPPNSSKTILFQVQTNNPPTETEIVNQSSVNYQYVSIPTAPPVNRSANSNIVTTSLQNANIISVKQADVTFVSIGQSITYTNTLQNIGTVPANNTLFIDNIPEGTIFIEDSLSINNVIQPGANPENGVTLGTIQPDETVTISFQVQLTSIPEGNTVTNISDTSYEYQIDPSSPIIQRRSLSNAVNTEVRTANVSAIKSANRSITRIGQIITYTVAVTNAGTVPITNTLLIDAIAAGTTFVPNSILVDGIPRPNENPITGITLDIILPNNTIIVTFQVNVVSIPSQNNINNIAVIHYEYQPDPSLPPISETTSSNTTNIQFIDAILIATKSTNTVLANIDETIEYTVLIQNNGSTTTNSIFFTDTIEDGTVFIPGSVTVNNTVLPAADPNIGFSIPNIASGQSTTIIFQASVTNLPAVNPTPNTANIVYDFIFNPDFAPIQKSTTSNTTFVQINDADIVSLKTVDLTSVAIGDILTYTTTLTNTGNTNATSVVFTDNIPDGTTFIDGSVLVNNIPQLNADPSTGILVGTIAPNSSIPVTFSVTVVSLPASSRIQNQSTSRYTINGEEQISTSNITFTEVISANVIATKTTPIQYADLQTIIPYTISITNNGNIQVENIIVTDIIPANTSFIENSVIVNGTARPNDNPLNGIQLDNIPPNTTATILFQVRVTSIPQTNPISNTSTIEYQYTLPDRPPITETILSSASVTTINHATLNSNKTVDLAFATVGDTLTYTITLNQTGNVAANDVVIQDMIPQGTTFVENSIIVNGETLPGVNPVSGIPIGTIIVGGNAIASFQVTVTSIPTPNELNNKAITTFNYIVNPNNVPVTNTTTTNTVTTTVQNDNVFAIKSVDVTNALPGQTVTYTITITNSGNVTIEDLFVIDTVPVDTAFVTGSVTINGINQPNANPEIGISLGNLVPNESAIITFQVTISSSTLQSAINNDASVSYTVTIDPNEPPITITKQTNTVTTTVVDPMVRIEKTADKSIVTTGETITFTLEVINHSPIPTISTSILDIIPVGTTFIENSVTINGTPVPNVRPDTGMNIGALPADGVSTITFKVLVTSIPSNNTIVNSATVTAAFQLTPQDPIITFIVNSNTVRIPVQFITAVVVKNASVSSAYLNQYFDYTVRITNTSDISLSNVSLQDTIPAGLQFMNGTVFINGERSPLANPNIGFLVATNLEPNETIIVLFTVQVISPPVNNEFKNTANISLQLQVSPTDPPITVTVTSNENIVTFIPKNPDETLPNFNCFFDGERFIRITPRNIRNYFWTWIWWK</sequence>
<dbReference type="InterPro" id="IPR008966">
    <property type="entry name" value="Adhesion_dom_sf"/>
</dbReference>
<feature type="domain" description="DUF11" evidence="1">
    <location>
        <begin position="3533"/>
        <end position="3638"/>
    </location>
</feature>
<feature type="domain" description="DUF11" evidence="1">
    <location>
        <begin position="4191"/>
        <end position="4291"/>
    </location>
</feature>
<dbReference type="Proteomes" id="UP000183507">
    <property type="component" value="Unassembled WGS sequence"/>
</dbReference>
<dbReference type="SUPFAM" id="SSF49401">
    <property type="entry name" value="Bacterial adhesins"/>
    <property type="match status" value="2"/>
</dbReference>
<feature type="domain" description="DUF11" evidence="1">
    <location>
        <begin position="3661"/>
        <end position="3763"/>
    </location>
</feature>
<feature type="domain" description="DUF11" evidence="1">
    <location>
        <begin position="2213"/>
        <end position="2322"/>
    </location>
</feature>
<feature type="domain" description="DUF11" evidence="1">
    <location>
        <begin position="3006"/>
        <end position="3088"/>
    </location>
</feature>
<dbReference type="RefSeq" id="WP_074651091.1">
    <property type="nucleotide sequence ID" value="NZ_FMZR01000004.1"/>
</dbReference>
<dbReference type="InterPro" id="IPR047589">
    <property type="entry name" value="DUF11_rpt"/>
</dbReference>
<dbReference type="PANTHER" id="PTHR34819">
    <property type="entry name" value="LARGE CYSTEINE-RICH PERIPLASMIC PROTEIN OMCB"/>
    <property type="match status" value="1"/>
</dbReference>
<feature type="domain" description="DUF11" evidence="1">
    <location>
        <begin position="1142"/>
        <end position="1253"/>
    </location>
</feature>
<dbReference type="NCBIfam" id="TIGR01451">
    <property type="entry name" value="B_ant_repeat"/>
    <property type="match status" value="35"/>
</dbReference>
<evidence type="ECO:0000259" key="1">
    <source>
        <dbReference type="Pfam" id="PF01345"/>
    </source>
</evidence>
<dbReference type="Gene3D" id="2.60.40.740">
    <property type="match status" value="26"/>
</dbReference>
<proteinExistence type="predicted"/>
<gene>
    <name evidence="2" type="ORF">SAMN04487767_104203</name>
</gene>
<evidence type="ECO:0000313" key="2">
    <source>
        <dbReference type="EMBL" id="SDD04701.1"/>
    </source>
</evidence>
<feature type="domain" description="DUF11" evidence="1">
    <location>
        <begin position="748"/>
        <end position="849"/>
    </location>
</feature>
<feature type="domain" description="DUF11" evidence="1">
    <location>
        <begin position="1670"/>
        <end position="1760"/>
    </location>
</feature>
<feature type="domain" description="DUF11" evidence="1">
    <location>
        <begin position="1541"/>
        <end position="1648"/>
    </location>
</feature>
<feature type="domain" description="DUF11" evidence="1">
    <location>
        <begin position="2738"/>
        <end position="2844"/>
    </location>
</feature>
<dbReference type="PANTHER" id="PTHR34819:SF3">
    <property type="entry name" value="CELL SURFACE PROTEIN"/>
    <property type="match status" value="1"/>
</dbReference>
<feature type="domain" description="DUF11" evidence="1">
    <location>
        <begin position="3928"/>
        <end position="4034"/>
    </location>
</feature>
<feature type="domain" description="DUF11" evidence="1">
    <location>
        <begin position="3133"/>
        <end position="3243"/>
    </location>
</feature>
<feature type="domain" description="DUF11" evidence="1">
    <location>
        <begin position="1013"/>
        <end position="1109"/>
    </location>
</feature>
<feature type="domain" description="DUF11" evidence="1">
    <location>
        <begin position="352"/>
        <end position="454"/>
    </location>
</feature>
<feature type="domain" description="DUF11" evidence="1">
    <location>
        <begin position="4060"/>
        <end position="4159"/>
    </location>
</feature>
<protein>
    <submittedName>
        <fullName evidence="2">Conserved repeat domain-containing protein</fullName>
    </submittedName>
</protein>
<feature type="domain" description="DUF11" evidence="1">
    <location>
        <begin position="4844"/>
        <end position="4946"/>
    </location>
</feature>
<feature type="domain" description="DUF11" evidence="1">
    <location>
        <begin position="1805"/>
        <end position="1911"/>
    </location>
</feature>
<feature type="domain" description="DUF11" evidence="1">
    <location>
        <begin position="1409"/>
        <end position="1496"/>
    </location>
</feature>
<organism evidence="2 3">
    <name type="scientific">Bacillus wiedmannii</name>
    <dbReference type="NCBI Taxonomy" id="1890302"/>
    <lineage>
        <taxon>Bacteria</taxon>
        <taxon>Bacillati</taxon>
        <taxon>Bacillota</taxon>
        <taxon>Bacilli</taxon>
        <taxon>Bacillales</taxon>
        <taxon>Bacillaceae</taxon>
        <taxon>Bacillus</taxon>
        <taxon>Bacillus cereus group</taxon>
    </lineage>
</organism>
<feature type="domain" description="DUF11" evidence="1">
    <location>
        <begin position="4318"/>
        <end position="4418"/>
    </location>
</feature>
<feature type="domain" description="DUF11" evidence="1">
    <location>
        <begin position="618"/>
        <end position="712"/>
    </location>
</feature>
<dbReference type="InterPro" id="IPR051172">
    <property type="entry name" value="Chlamydia_OmcB"/>
</dbReference>
<feature type="domain" description="DUF11" evidence="1">
    <location>
        <begin position="3397"/>
        <end position="3506"/>
    </location>
</feature>
<accession>A0A1G6RJU4</accession>
<feature type="domain" description="DUF11" evidence="1">
    <location>
        <begin position="2083"/>
        <end position="2188"/>
    </location>
</feature>
<feature type="domain" description="DUF11" evidence="1">
    <location>
        <begin position="4582"/>
        <end position="4688"/>
    </location>
</feature>